<reference evidence="1" key="1">
    <citation type="submission" date="2021-06" db="EMBL/GenBank/DDBJ databases">
        <authorList>
            <person name="Kallberg Y."/>
            <person name="Tangrot J."/>
            <person name="Rosling A."/>
        </authorList>
    </citation>
    <scope>NUCLEOTIDE SEQUENCE</scope>
    <source>
        <strain evidence="1">FL966</strain>
    </source>
</reference>
<sequence length="64" mass="7536">MKQKKDEDEDTSNDSSSVKDFVKVENLIVHTRKEIQKTRKPIQYQQCQNTNHNKAGCEAWQNDK</sequence>
<name>A0A9N9P1E1_9GLOM</name>
<comment type="caution">
    <text evidence="1">The sequence shown here is derived from an EMBL/GenBank/DDBJ whole genome shotgun (WGS) entry which is preliminary data.</text>
</comment>
<feature type="non-terminal residue" evidence="1">
    <location>
        <position position="64"/>
    </location>
</feature>
<accession>A0A9N9P1E1</accession>
<dbReference type="Proteomes" id="UP000789759">
    <property type="component" value="Unassembled WGS sequence"/>
</dbReference>
<proteinExistence type="predicted"/>
<dbReference type="AlphaFoldDB" id="A0A9N9P1E1"/>
<gene>
    <name evidence="1" type="ORF">CPELLU_LOCUS16378</name>
</gene>
<evidence type="ECO:0000313" key="2">
    <source>
        <dbReference type="Proteomes" id="UP000789759"/>
    </source>
</evidence>
<organism evidence="1 2">
    <name type="scientific">Cetraspora pellucida</name>
    <dbReference type="NCBI Taxonomy" id="1433469"/>
    <lineage>
        <taxon>Eukaryota</taxon>
        <taxon>Fungi</taxon>
        <taxon>Fungi incertae sedis</taxon>
        <taxon>Mucoromycota</taxon>
        <taxon>Glomeromycotina</taxon>
        <taxon>Glomeromycetes</taxon>
        <taxon>Diversisporales</taxon>
        <taxon>Gigasporaceae</taxon>
        <taxon>Cetraspora</taxon>
    </lineage>
</organism>
<protein>
    <submittedName>
        <fullName evidence="1">1093_t:CDS:1</fullName>
    </submittedName>
</protein>
<evidence type="ECO:0000313" key="1">
    <source>
        <dbReference type="EMBL" id="CAG8780852.1"/>
    </source>
</evidence>
<keyword evidence="2" id="KW-1185">Reference proteome</keyword>
<dbReference type="EMBL" id="CAJVQA010024045">
    <property type="protein sequence ID" value="CAG8780852.1"/>
    <property type="molecule type" value="Genomic_DNA"/>
</dbReference>